<comment type="caution">
    <text evidence="2">The sequence shown here is derived from an EMBL/GenBank/DDBJ whole genome shotgun (WGS) entry which is preliminary data.</text>
</comment>
<proteinExistence type="predicted"/>
<protein>
    <submittedName>
        <fullName evidence="2">Uncharacterized protein</fullName>
    </submittedName>
</protein>
<evidence type="ECO:0000256" key="1">
    <source>
        <dbReference type="SAM" id="MobiDB-lite"/>
    </source>
</evidence>
<feature type="compositionally biased region" description="Basic and acidic residues" evidence="1">
    <location>
        <begin position="23"/>
        <end position="44"/>
    </location>
</feature>
<name>A0A652YSY0_NOCGL</name>
<dbReference type="EMBL" id="VNIQ01000002">
    <property type="protein sequence ID" value="TYQ06228.1"/>
    <property type="molecule type" value="Genomic_DNA"/>
</dbReference>
<organism evidence="2">
    <name type="scientific">Nocardia globerula</name>
    <dbReference type="NCBI Taxonomy" id="1818"/>
    <lineage>
        <taxon>Bacteria</taxon>
        <taxon>Bacillati</taxon>
        <taxon>Actinomycetota</taxon>
        <taxon>Actinomycetes</taxon>
        <taxon>Mycobacteriales</taxon>
        <taxon>Nocardiaceae</taxon>
        <taxon>Nocardia</taxon>
    </lineage>
</organism>
<feature type="region of interest" description="Disordered" evidence="1">
    <location>
        <begin position="23"/>
        <end position="51"/>
    </location>
</feature>
<reference evidence="2" key="1">
    <citation type="submission" date="2019-07" db="EMBL/GenBank/DDBJ databases">
        <title>Genomic Encyclopedia of Type Strains, Phase IV (KMG-IV): sequencing the most valuable type-strain genomes for metagenomic binning, comparative biology and taxonomic classification.</title>
        <authorList>
            <person name="Goeker M."/>
        </authorList>
    </citation>
    <scope>NUCLEOTIDE SEQUENCE</scope>
    <source>
        <strain evidence="2">DSM 44596</strain>
    </source>
</reference>
<dbReference type="AlphaFoldDB" id="A0A652YSY0"/>
<gene>
    <name evidence="2" type="ORF">FNL38_102361</name>
</gene>
<sequence>MKHIMSDEELRRAIRALQDRALDARKRGDRDAADEIERTMRDYQDQMAQRL</sequence>
<evidence type="ECO:0000313" key="2">
    <source>
        <dbReference type="EMBL" id="TYQ06228.1"/>
    </source>
</evidence>
<accession>A0A652YSY0</accession>